<evidence type="ECO:0000256" key="2">
    <source>
        <dbReference type="ARBA" id="ARBA00022679"/>
    </source>
</evidence>
<dbReference type="PANTHER" id="PTHR20861:SF1">
    <property type="entry name" value="HOMOSERINE KINASE"/>
    <property type="match status" value="1"/>
</dbReference>
<dbReference type="AlphaFoldDB" id="A0A087SQS2"/>
<dbReference type="InterPro" id="IPR020568">
    <property type="entry name" value="Ribosomal_Su5_D2-typ_SF"/>
</dbReference>
<keyword evidence="4 7" id="KW-0418">Kinase</keyword>
<dbReference type="GeneID" id="23616578"/>
<name>A0A087SQS2_AUXPR</name>
<dbReference type="EMBL" id="KL662162">
    <property type="protein sequence ID" value="KFM28076.1"/>
    <property type="molecule type" value="Genomic_DNA"/>
</dbReference>
<dbReference type="InterPro" id="IPR006203">
    <property type="entry name" value="GHMP_knse_ATP-bd_CS"/>
</dbReference>
<dbReference type="GO" id="GO:0008652">
    <property type="term" value="P:amino acid biosynthetic process"/>
    <property type="evidence" value="ECO:0007669"/>
    <property type="project" value="UniProtKB-KW"/>
</dbReference>
<dbReference type="InterPro" id="IPR006204">
    <property type="entry name" value="GHMP_kinase_N_dom"/>
</dbReference>
<dbReference type="GO" id="GO:0005524">
    <property type="term" value="F:ATP binding"/>
    <property type="evidence" value="ECO:0007669"/>
    <property type="project" value="UniProtKB-KW"/>
</dbReference>
<protein>
    <submittedName>
        <fullName evidence="7">Homoserine kinase</fullName>
    </submittedName>
</protein>
<dbReference type="eggNOG" id="KOG1537">
    <property type="taxonomic scope" value="Eukaryota"/>
</dbReference>
<evidence type="ECO:0000256" key="5">
    <source>
        <dbReference type="ARBA" id="ARBA00022840"/>
    </source>
</evidence>
<reference evidence="7 8" key="1">
    <citation type="journal article" date="2014" name="BMC Genomics">
        <title>Oil accumulation mechanisms of the oleaginous microalga Chlorella protothecoides revealed through its genome, transcriptomes, and proteomes.</title>
        <authorList>
            <person name="Gao C."/>
            <person name="Wang Y."/>
            <person name="Shen Y."/>
            <person name="Yan D."/>
            <person name="He X."/>
            <person name="Dai J."/>
            <person name="Wu Q."/>
        </authorList>
    </citation>
    <scope>NUCLEOTIDE SEQUENCE [LARGE SCALE GENOMIC DNA]</scope>
    <source>
        <strain evidence="7 8">0710</strain>
    </source>
</reference>
<dbReference type="Pfam" id="PF00288">
    <property type="entry name" value="GHMP_kinases_N"/>
    <property type="match status" value="1"/>
</dbReference>
<keyword evidence="8" id="KW-1185">Reference proteome</keyword>
<evidence type="ECO:0000256" key="4">
    <source>
        <dbReference type="ARBA" id="ARBA00022777"/>
    </source>
</evidence>
<dbReference type="PRINTS" id="PR00958">
    <property type="entry name" value="HOMSERKINASE"/>
</dbReference>
<dbReference type="Proteomes" id="UP000028924">
    <property type="component" value="Unassembled WGS sequence"/>
</dbReference>
<dbReference type="GO" id="GO:0016301">
    <property type="term" value="F:kinase activity"/>
    <property type="evidence" value="ECO:0007669"/>
    <property type="project" value="UniProtKB-KW"/>
</dbReference>
<feature type="domain" description="GHMP kinase N-terminal" evidence="6">
    <location>
        <begin position="100"/>
        <end position="183"/>
    </location>
</feature>
<keyword evidence="5" id="KW-0067">ATP-binding</keyword>
<accession>A0A087SQS2</accession>
<evidence type="ECO:0000259" key="6">
    <source>
        <dbReference type="Pfam" id="PF00288"/>
    </source>
</evidence>
<organism evidence="7 8">
    <name type="scientific">Auxenochlorella protothecoides</name>
    <name type="common">Green microalga</name>
    <name type="synonym">Chlorella protothecoides</name>
    <dbReference type="NCBI Taxonomy" id="3075"/>
    <lineage>
        <taxon>Eukaryota</taxon>
        <taxon>Viridiplantae</taxon>
        <taxon>Chlorophyta</taxon>
        <taxon>core chlorophytes</taxon>
        <taxon>Trebouxiophyceae</taxon>
        <taxon>Chlorellales</taxon>
        <taxon>Chlorellaceae</taxon>
        <taxon>Auxenochlorella</taxon>
    </lineage>
</organism>
<dbReference type="RefSeq" id="XP_011401088.1">
    <property type="nucleotide sequence ID" value="XM_011402786.1"/>
</dbReference>
<keyword evidence="1" id="KW-0028">Amino-acid biosynthesis</keyword>
<dbReference type="PANTHER" id="PTHR20861">
    <property type="entry name" value="HOMOSERINE/4-DIPHOSPHOCYTIDYL-2-C-METHYL-D-ERYTHRITOL KINASE"/>
    <property type="match status" value="1"/>
</dbReference>
<dbReference type="PROSITE" id="PS00627">
    <property type="entry name" value="GHMP_KINASES_ATP"/>
    <property type="match status" value="1"/>
</dbReference>
<sequence length="268" mass="26895">MSARGSNARPQVTRPSIYAFLRSTETLRPVRGEVAASAPATVANLGPGFDWLGCAVEGPGDTVVAVALPTARPGEIVIQRVTGEGGRLSLDPVKNCAGIAAAATLRAMGAPLACGVGLTLHKGLPLGSGLGSSAASAAAAAVAVNELFGAPLSPMDLVLPGLESEAAVSGYHADNIAPALLGGFVLIRSCEPLDLQRLAFPAAIEVPMAELTRNCAAGASLVAGILLGDAGLLGRSLDADVVVEPRAGNLDTNSAQVVRLNQQGARKV</sequence>
<keyword evidence="3" id="KW-0547">Nucleotide-binding</keyword>
<keyword evidence="2" id="KW-0808">Transferase</keyword>
<evidence type="ECO:0000313" key="8">
    <source>
        <dbReference type="Proteomes" id="UP000028924"/>
    </source>
</evidence>
<dbReference type="KEGG" id="apro:F751_5187"/>
<evidence type="ECO:0000313" key="7">
    <source>
        <dbReference type="EMBL" id="KFM28076.1"/>
    </source>
</evidence>
<dbReference type="Gene3D" id="3.30.230.10">
    <property type="match status" value="1"/>
</dbReference>
<dbReference type="InterPro" id="IPR014721">
    <property type="entry name" value="Ribsml_uS5_D2-typ_fold_subgr"/>
</dbReference>
<dbReference type="STRING" id="3075.A0A087SQS2"/>
<dbReference type="SUPFAM" id="SSF54211">
    <property type="entry name" value="Ribosomal protein S5 domain 2-like"/>
    <property type="match status" value="1"/>
</dbReference>
<evidence type="ECO:0000256" key="3">
    <source>
        <dbReference type="ARBA" id="ARBA00022741"/>
    </source>
</evidence>
<proteinExistence type="predicted"/>
<gene>
    <name evidence="7" type="ORF">F751_5187</name>
</gene>
<evidence type="ECO:0000256" key="1">
    <source>
        <dbReference type="ARBA" id="ARBA00022605"/>
    </source>
</evidence>
<dbReference type="OrthoDB" id="195231at2759"/>